<evidence type="ECO:0000313" key="1">
    <source>
        <dbReference type="EMBL" id="GAU98536.1"/>
    </source>
</evidence>
<keyword evidence="2" id="KW-1185">Reference proteome</keyword>
<sequence length="147" mass="16640">MRLRTMVRYRVTLKFFDTSCTNQLENARLNNNQLTATDGTLCSDCCAFLCMNCFRIPEFSSRYLTPSSSSRQHVPISRSELEIIGLVPYWQDGKSSPLEPTTSAVFVQIDQSLCVQHPNLHLASARAMPFASRSLVCTKIFCVFRCT</sequence>
<dbReference type="EMBL" id="BDGG01000004">
    <property type="protein sequence ID" value="GAU98536.1"/>
    <property type="molecule type" value="Genomic_DNA"/>
</dbReference>
<comment type="caution">
    <text evidence="1">The sequence shown here is derived from an EMBL/GenBank/DDBJ whole genome shotgun (WGS) entry which is preliminary data.</text>
</comment>
<reference evidence="1 2" key="1">
    <citation type="journal article" date="2016" name="Nat. Commun.">
        <title>Extremotolerant tardigrade genome and improved radiotolerance of human cultured cells by tardigrade-unique protein.</title>
        <authorList>
            <person name="Hashimoto T."/>
            <person name="Horikawa D.D."/>
            <person name="Saito Y."/>
            <person name="Kuwahara H."/>
            <person name="Kozuka-Hata H."/>
            <person name="Shin-I T."/>
            <person name="Minakuchi Y."/>
            <person name="Ohishi K."/>
            <person name="Motoyama A."/>
            <person name="Aizu T."/>
            <person name="Enomoto A."/>
            <person name="Kondo K."/>
            <person name="Tanaka S."/>
            <person name="Hara Y."/>
            <person name="Koshikawa S."/>
            <person name="Sagara H."/>
            <person name="Miura T."/>
            <person name="Yokobori S."/>
            <person name="Miyagawa K."/>
            <person name="Suzuki Y."/>
            <person name="Kubo T."/>
            <person name="Oyama M."/>
            <person name="Kohara Y."/>
            <person name="Fujiyama A."/>
            <person name="Arakawa K."/>
            <person name="Katayama T."/>
            <person name="Toyoda A."/>
            <person name="Kunieda T."/>
        </authorList>
    </citation>
    <scope>NUCLEOTIDE SEQUENCE [LARGE SCALE GENOMIC DNA]</scope>
    <source>
        <strain evidence="1 2">YOKOZUNA-1</strain>
    </source>
</reference>
<dbReference type="Proteomes" id="UP000186922">
    <property type="component" value="Unassembled WGS sequence"/>
</dbReference>
<proteinExistence type="predicted"/>
<gene>
    <name evidence="1" type="primary">RvY_09668</name>
    <name evidence="1" type="synonym">RvY_09668.2</name>
    <name evidence="1" type="ORF">RvY_09668-2</name>
</gene>
<dbReference type="AlphaFoldDB" id="A0A1D1VA64"/>
<name>A0A1D1VA64_RAMVA</name>
<protein>
    <submittedName>
        <fullName evidence="1">Uncharacterized protein</fullName>
    </submittedName>
</protein>
<accession>A0A1D1VA64</accession>
<organism evidence="1 2">
    <name type="scientific">Ramazzottius varieornatus</name>
    <name type="common">Water bear</name>
    <name type="synonym">Tardigrade</name>
    <dbReference type="NCBI Taxonomy" id="947166"/>
    <lineage>
        <taxon>Eukaryota</taxon>
        <taxon>Metazoa</taxon>
        <taxon>Ecdysozoa</taxon>
        <taxon>Tardigrada</taxon>
        <taxon>Eutardigrada</taxon>
        <taxon>Parachela</taxon>
        <taxon>Hypsibioidea</taxon>
        <taxon>Ramazzottiidae</taxon>
        <taxon>Ramazzottius</taxon>
    </lineage>
</organism>
<evidence type="ECO:0000313" key="2">
    <source>
        <dbReference type="Proteomes" id="UP000186922"/>
    </source>
</evidence>